<feature type="domain" description="RNA polymerase sigma factor 70 region 4 type 2" evidence="8">
    <location>
        <begin position="132"/>
        <end position="178"/>
    </location>
</feature>
<name>A0ABM5N416_EMTOG</name>
<dbReference type="RefSeq" id="WP_015029932.1">
    <property type="nucleotide sequence ID" value="NC_018748.1"/>
</dbReference>
<evidence type="ECO:0000256" key="3">
    <source>
        <dbReference type="ARBA" id="ARBA00023082"/>
    </source>
</evidence>
<dbReference type="CDD" id="cd06171">
    <property type="entry name" value="Sigma70_r4"/>
    <property type="match status" value="1"/>
</dbReference>
<evidence type="ECO:0000259" key="7">
    <source>
        <dbReference type="Pfam" id="PF04542"/>
    </source>
</evidence>
<dbReference type="PANTHER" id="PTHR43133:SF51">
    <property type="entry name" value="RNA POLYMERASE SIGMA FACTOR"/>
    <property type="match status" value="1"/>
</dbReference>
<dbReference type="InterPro" id="IPR036388">
    <property type="entry name" value="WH-like_DNA-bd_sf"/>
</dbReference>
<dbReference type="SUPFAM" id="SSF88946">
    <property type="entry name" value="Sigma2 domain of RNA polymerase sigma factors"/>
    <property type="match status" value="1"/>
</dbReference>
<evidence type="ECO:0000256" key="1">
    <source>
        <dbReference type="ARBA" id="ARBA00010641"/>
    </source>
</evidence>
<dbReference type="Pfam" id="PF08281">
    <property type="entry name" value="Sigma70_r4_2"/>
    <property type="match status" value="1"/>
</dbReference>
<dbReference type="EMBL" id="CP002961">
    <property type="protein sequence ID" value="AFK04238.1"/>
    <property type="molecule type" value="Genomic_DNA"/>
</dbReference>
<dbReference type="InterPro" id="IPR013324">
    <property type="entry name" value="RNA_pol_sigma_r3/r4-like"/>
</dbReference>
<evidence type="ECO:0000256" key="2">
    <source>
        <dbReference type="ARBA" id="ARBA00023015"/>
    </source>
</evidence>
<keyword evidence="2 6" id="KW-0805">Transcription regulation</keyword>
<dbReference type="InterPro" id="IPR014284">
    <property type="entry name" value="RNA_pol_sigma-70_dom"/>
</dbReference>
<keyword evidence="4 6" id="KW-0238">DNA-binding</keyword>
<dbReference type="InterPro" id="IPR013249">
    <property type="entry name" value="RNA_pol_sigma70_r4_t2"/>
</dbReference>
<proteinExistence type="inferred from homology"/>
<evidence type="ECO:0000313" key="10">
    <source>
        <dbReference type="Proteomes" id="UP000002875"/>
    </source>
</evidence>
<protein>
    <recommendedName>
        <fullName evidence="6">RNA polymerase sigma factor</fullName>
    </recommendedName>
</protein>
<dbReference type="Pfam" id="PF04542">
    <property type="entry name" value="Sigma70_r2"/>
    <property type="match status" value="1"/>
</dbReference>
<organism evidence="9 10">
    <name type="scientific">Emticicia oligotrophica (strain DSM 17448 / CIP 109782 / MTCC 6937 / GPTSA100-15)</name>
    <dbReference type="NCBI Taxonomy" id="929562"/>
    <lineage>
        <taxon>Bacteria</taxon>
        <taxon>Pseudomonadati</taxon>
        <taxon>Bacteroidota</taxon>
        <taxon>Cytophagia</taxon>
        <taxon>Cytophagales</taxon>
        <taxon>Leadbetterellaceae</taxon>
        <taxon>Emticicia</taxon>
    </lineage>
</organism>
<evidence type="ECO:0000256" key="6">
    <source>
        <dbReference type="RuleBase" id="RU000716"/>
    </source>
</evidence>
<feature type="domain" description="RNA polymerase sigma-70 region 2" evidence="7">
    <location>
        <begin position="21"/>
        <end position="87"/>
    </location>
</feature>
<dbReference type="SUPFAM" id="SSF88659">
    <property type="entry name" value="Sigma3 and sigma4 domains of RNA polymerase sigma factors"/>
    <property type="match status" value="1"/>
</dbReference>
<evidence type="ECO:0000256" key="4">
    <source>
        <dbReference type="ARBA" id="ARBA00023125"/>
    </source>
</evidence>
<gene>
    <name evidence="9" type="ordered locus">Emtol_3105</name>
</gene>
<keyword evidence="3 6" id="KW-0731">Sigma factor</keyword>
<accession>A0ABM5N416</accession>
<dbReference type="Gene3D" id="1.10.10.10">
    <property type="entry name" value="Winged helix-like DNA-binding domain superfamily/Winged helix DNA-binding domain"/>
    <property type="match status" value="1"/>
</dbReference>
<comment type="similarity">
    <text evidence="1 6">Belongs to the sigma-70 factor family. ECF subfamily.</text>
</comment>
<dbReference type="Proteomes" id="UP000002875">
    <property type="component" value="Chromosome"/>
</dbReference>
<dbReference type="InterPro" id="IPR039425">
    <property type="entry name" value="RNA_pol_sigma-70-like"/>
</dbReference>
<keyword evidence="10" id="KW-1185">Reference proteome</keyword>
<dbReference type="InterPro" id="IPR000838">
    <property type="entry name" value="RNA_pol_sigma70_ECF_CS"/>
</dbReference>
<dbReference type="NCBIfam" id="TIGR02937">
    <property type="entry name" value="sigma70-ECF"/>
    <property type="match status" value="1"/>
</dbReference>
<dbReference type="PROSITE" id="PS01063">
    <property type="entry name" value="SIGMA70_ECF"/>
    <property type="match status" value="1"/>
</dbReference>
<keyword evidence="5 6" id="KW-0804">Transcription</keyword>
<dbReference type="Gene3D" id="1.10.1740.10">
    <property type="match status" value="1"/>
</dbReference>
<reference evidence="9 10" key="1">
    <citation type="submission" date="2011-07" db="EMBL/GenBank/DDBJ databases">
        <title>The complete genome of chromosome of Emticicia oligotrophica DSM 17448.</title>
        <authorList>
            <consortium name="US DOE Joint Genome Institute (JGI-PGF)"/>
            <person name="Lucas S."/>
            <person name="Han J."/>
            <person name="Lapidus A."/>
            <person name="Bruce D."/>
            <person name="Goodwin L."/>
            <person name="Pitluck S."/>
            <person name="Peters L."/>
            <person name="Kyrpides N."/>
            <person name="Mavromatis K."/>
            <person name="Ivanova N."/>
            <person name="Ovchinnikova G."/>
            <person name="Teshima H."/>
            <person name="Detter J.C."/>
            <person name="Tapia R."/>
            <person name="Han C."/>
            <person name="Land M."/>
            <person name="Hauser L."/>
            <person name="Markowitz V."/>
            <person name="Cheng J.-F."/>
            <person name="Hugenholtz P."/>
            <person name="Woyke T."/>
            <person name="Wu D."/>
            <person name="Tindall B."/>
            <person name="Pomrenke H."/>
            <person name="Brambilla E."/>
            <person name="Klenk H.-P."/>
            <person name="Eisen J.A."/>
        </authorList>
    </citation>
    <scope>NUCLEOTIDE SEQUENCE [LARGE SCALE GENOMIC DNA]</scope>
    <source>
        <strain evidence="9 10">DSM 17448</strain>
    </source>
</reference>
<dbReference type="PANTHER" id="PTHR43133">
    <property type="entry name" value="RNA POLYMERASE ECF-TYPE SIGMA FACTO"/>
    <property type="match status" value="1"/>
</dbReference>
<sequence length="191" mass="22045">MDERQLITELQKGSQNAFRHLVESFQSKVFNTVLSIVQNIEEAEDVAQEVFIEVYESVGKFKGEAKISTWIYRIATTKALEVHRKKKAVKRFAFLTSLFGEDDEIVHHPVEFEHPGVVFENKERAKVLFAHINQLPDNQKVAFSLFNVEGLSYQEISEVMQITISSVESLIFRAKTNLRKTLKDHYVNKSI</sequence>
<evidence type="ECO:0000313" key="9">
    <source>
        <dbReference type="EMBL" id="AFK04238.1"/>
    </source>
</evidence>
<dbReference type="InterPro" id="IPR013325">
    <property type="entry name" value="RNA_pol_sigma_r2"/>
</dbReference>
<evidence type="ECO:0000259" key="8">
    <source>
        <dbReference type="Pfam" id="PF08281"/>
    </source>
</evidence>
<dbReference type="InterPro" id="IPR007627">
    <property type="entry name" value="RNA_pol_sigma70_r2"/>
</dbReference>
<evidence type="ECO:0000256" key="5">
    <source>
        <dbReference type="ARBA" id="ARBA00023163"/>
    </source>
</evidence>